<dbReference type="Gene3D" id="6.10.340.10">
    <property type="match status" value="1"/>
</dbReference>
<proteinExistence type="predicted"/>
<keyword evidence="1" id="KW-0472">Membrane</keyword>
<organism evidence="2 3">
    <name type="scientific">Candidatus Danuiimicrobium aquiferis</name>
    <dbReference type="NCBI Taxonomy" id="1801832"/>
    <lineage>
        <taxon>Bacteria</taxon>
        <taxon>Pseudomonadati</taxon>
        <taxon>Candidatus Omnitrophota</taxon>
        <taxon>Candidatus Danuiimicrobium</taxon>
    </lineage>
</organism>
<sequence length="142" mass="16587">MNRRTLKFYRHPVQKKYLRLVLFAMICPTLLVTSCLYYLIWQTVAYELAIPELITESLFPAFAQVNLILLVGVPVIFILVFIFAVRLAHRFAGPLYRIESELDNIIETKNFKKPIHIRQKDALHSLVSKINQLLVLIDQKPH</sequence>
<feature type="transmembrane region" description="Helical" evidence="1">
    <location>
        <begin position="61"/>
        <end position="88"/>
    </location>
</feature>
<evidence type="ECO:0000313" key="3">
    <source>
        <dbReference type="Proteomes" id="UP000178187"/>
    </source>
</evidence>
<evidence type="ECO:0000256" key="1">
    <source>
        <dbReference type="SAM" id="Phobius"/>
    </source>
</evidence>
<gene>
    <name evidence="2" type="ORF">A3G33_02155</name>
</gene>
<protein>
    <recommendedName>
        <fullName evidence="4">HAMP domain-containing protein</fullName>
    </recommendedName>
</protein>
<keyword evidence="1" id="KW-1133">Transmembrane helix</keyword>
<name>A0A1G1KUA5_9BACT</name>
<reference evidence="2 3" key="1">
    <citation type="journal article" date="2016" name="Nat. Commun.">
        <title>Thousands of microbial genomes shed light on interconnected biogeochemical processes in an aquifer system.</title>
        <authorList>
            <person name="Anantharaman K."/>
            <person name="Brown C.T."/>
            <person name="Hug L.A."/>
            <person name="Sharon I."/>
            <person name="Castelle C.J."/>
            <person name="Probst A.J."/>
            <person name="Thomas B.C."/>
            <person name="Singh A."/>
            <person name="Wilkins M.J."/>
            <person name="Karaoz U."/>
            <person name="Brodie E.L."/>
            <person name="Williams K.H."/>
            <person name="Hubbard S.S."/>
            <person name="Banfield J.F."/>
        </authorList>
    </citation>
    <scope>NUCLEOTIDE SEQUENCE [LARGE SCALE GENOMIC DNA]</scope>
</reference>
<dbReference type="AlphaFoldDB" id="A0A1G1KUA5"/>
<keyword evidence="1" id="KW-0812">Transmembrane</keyword>
<evidence type="ECO:0000313" key="2">
    <source>
        <dbReference type="EMBL" id="OGW96139.1"/>
    </source>
</evidence>
<dbReference type="EMBL" id="MHFR01000053">
    <property type="protein sequence ID" value="OGW96139.1"/>
    <property type="molecule type" value="Genomic_DNA"/>
</dbReference>
<comment type="caution">
    <text evidence="2">The sequence shown here is derived from an EMBL/GenBank/DDBJ whole genome shotgun (WGS) entry which is preliminary data.</text>
</comment>
<feature type="transmembrane region" description="Helical" evidence="1">
    <location>
        <begin position="20"/>
        <end position="41"/>
    </location>
</feature>
<dbReference type="Proteomes" id="UP000178187">
    <property type="component" value="Unassembled WGS sequence"/>
</dbReference>
<evidence type="ECO:0008006" key="4">
    <source>
        <dbReference type="Google" id="ProtNLM"/>
    </source>
</evidence>
<accession>A0A1G1KUA5</accession>
<dbReference type="PROSITE" id="PS51257">
    <property type="entry name" value="PROKAR_LIPOPROTEIN"/>
    <property type="match status" value="1"/>
</dbReference>